<feature type="coiled-coil region" evidence="1">
    <location>
        <begin position="19"/>
        <end position="46"/>
    </location>
</feature>
<dbReference type="Proteomes" id="UP000232688">
    <property type="component" value="Unassembled WGS sequence"/>
</dbReference>
<evidence type="ECO:0000313" key="2">
    <source>
        <dbReference type="EMBL" id="PKC14896.1"/>
    </source>
</evidence>
<protein>
    <submittedName>
        <fullName evidence="3">Uncharacterized protein</fullName>
    </submittedName>
</protein>
<reference evidence="3 4" key="4">
    <citation type="submission" date="2017-10" db="EMBL/GenBank/DDBJ databases">
        <title>Genome analyses suggest a sexual origin of heterokaryosis in a supposedly ancient asexual fungus.</title>
        <authorList>
            <person name="Corradi N."/>
            <person name="Sedzielewska K."/>
            <person name="Noel J."/>
            <person name="Charron P."/>
            <person name="Farinelli L."/>
            <person name="Marton T."/>
            <person name="Kruger M."/>
            <person name="Pelin A."/>
            <person name="Brachmann A."/>
            <person name="Corradi N."/>
        </authorList>
    </citation>
    <scope>NUCLEOTIDE SEQUENCE [LARGE SCALE GENOMIC DNA]</scope>
    <source>
        <strain evidence="3 4">A1</strain>
    </source>
</reference>
<reference evidence="2 5" key="2">
    <citation type="submission" date="2017-09" db="EMBL/GenBank/DDBJ databases">
        <title>Extensive intraspecific genome diversity in a model arbuscular mycorrhizal fungus.</title>
        <authorList>
            <person name="Chen E.C."/>
            <person name="Morin E."/>
            <person name="Beaudet D."/>
            <person name="Noel J."/>
            <person name="Ndikumana S."/>
            <person name="Charron P."/>
            <person name="St-Onge C."/>
            <person name="Giorgi J."/>
            <person name="Grigoriev I.V."/>
            <person name="Roux C."/>
            <person name="Martin F.M."/>
            <person name="Corradi N."/>
        </authorList>
    </citation>
    <scope>NUCLEOTIDE SEQUENCE [LARGE SCALE GENOMIC DNA]</scope>
    <source>
        <strain evidence="2 5">A5</strain>
    </source>
</reference>
<dbReference type="VEuPathDB" id="FungiDB:FUN_025464"/>
<comment type="caution">
    <text evidence="3">The sequence shown here is derived from an EMBL/GenBank/DDBJ whole genome shotgun (WGS) entry which is preliminary data.</text>
</comment>
<proteinExistence type="predicted"/>
<evidence type="ECO:0000256" key="1">
    <source>
        <dbReference type="SAM" id="Coils"/>
    </source>
</evidence>
<evidence type="ECO:0000313" key="4">
    <source>
        <dbReference type="Proteomes" id="UP000232688"/>
    </source>
</evidence>
<evidence type="ECO:0000313" key="3">
    <source>
        <dbReference type="EMBL" id="PKC70942.1"/>
    </source>
</evidence>
<dbReference type="Proteomes" id="UP000232722">
    <property type="component" value="Unassembled WGS sequence"/>
</dbReference>
<dbReference type="EMBL" id="LLXJ01000113">
    <property type="protein sequence ID" value="PKC14896.1"/>
    <property type="molecule type" value="Genomic_DNA"/>
</dbReference>
<keyword evidence="1" id="KW-0175">Coiled coil</keyword>
<gene>
    <name evidence="3" type="ORF">RhiirA1_454118</name>
    <name evidence="2" type="ORF">RhiirA5_408885</name>
</gene>
<dbReference type="VEuPathDB" id="FungiDB:RhiirFUN_002460"/>
<dbReference type="VEuPathDB" id="FungiDB:RhiirA1_454118"/>
<name>A0A2I1EK90_9GLOM</name>
<accession>A0A2I1EK90</accession>
<reference evidence="3 4" key="3">
    <citation type="submission" date="2017-10" db="EMBL/GenBank/DDBJ databases">
        <title>Extensive intraspecific genome diversity in a model arbuscular mycorrhizal fungus.</title>
        <authorList>
            <person name="Chen E.C.H."/>
            <person name="Morin E."/>
            <person name="Baudet D."/>
            <person name="Noel J."/>
            <person name="Ndikumana S."/>
            <person name="Charron P."/>
            <person name="St-Onge C."/>
            <person name="Giorgi J."/>
            <person name="Grigoriev I.V."/>
            <person name="Roux C."/>
            <person name="Martin F.M."/>
            <person name="Corradi N."/>
        </authorList>
    </citation>
    <scope>NUCLEOTIDE SEQUENCE [LARGE SCALE GENOMIC DNA]</scope>
    <source>
        <strain evidence="3 4">A1</strain>
    </source>
</reference>
<dbReference type="AlphaFoldDB" id="A0A2I1EK90"/>
<dbReference type="EMBL" id="LLXH01000193">
    <property type="protein sequence ID" value="PKC70942.1"/>
    <property type="molecule type" value="Genomic_DNA"/>
</dbReference>
<sequence length="141" mass="16553">MTRPSKQARHLKKAREIEAQKLNMKRNDKKRKIDEIINKMDEQKLDNTLDLITKLTESSKERIDLISSVQELSEEEVPTANHLIKTMRYPKGPNEGKLISPYLQNKAYEYMSQSLYKRQFSVSNSLQEINNAMETKIKQLQ</sequence>
<reference evidence="2 5" key="1">
    <citation type="submission" date="2016-04" db="EMBL/GenBank/DDBJ databases">
        <title>Genome analyses suggest a sexual origin of heterokaryosis in a supposedly ancient asexual fungus.</title>
        <authorList>
            <person name="Ropars J."/>
            <person name="Sedzielewska K."/>
            <person name="Noel J."/>
            <person name="Charron P."/>
            <person name="Farinelli L."/>
            <person name="Marton T."/>
            <person name="Kruger M."/>
            <person name="Pelin A."/>
            <person name="Brachmann A."/>
            <person name="Corradi N."/>
        </authorList>
    </citation>
    <scope>NUCLEOTIDE SEQUENCE [LARGE SCALE GENOMIC DNA]</scope>
    <source>
        <strain evidence="2 5">A5</strain>
    </source>
</reference>
<organism evidence="3 4">
    <name type="scientific">Rhizophagus irregularis</name>
    <dbReference type="NCBI Taxonomy" id="588596"/>
    <lineage>
        <taxon>Eukaryota</taxon>
        <taxon>Fungi</taxon>
        <taxon>Fungi incertae sedis</taxon>
        <taxon>Mucoromycota</taxon>
        <taxon>Glomeromycotina</taxon>
        <taxon>Glomeromycetes</taxon>
        <taxon>Glomerales</taxon>
        <taxon>Glomeraceae</taxon>
        <taxon>Rhizophagus</taxon>
    </lineage>
</organism>
<dbReference type="OrthoDB" id="2369402at2759"/>
<evidence type="ECO:0000313" key="5">
    <source>
        <dbReference type="Proteomes" id="UP000232722"/>
    </source>
</evidence>